<accession>A0ABD0Q8E8</accession>
<gene>
    <name evidence="1" type="ORF">M9458_021607</name>
</gene>
<organism evidence="1 2">
    <name type="scientific">Cirrhinus mrigala</name>
    <name type="common">Mrigala</name>
    <dbReference type="NCBI Taxonomy" id="683832"/>
    <lineage>
        <taxon>Eukaryota</taxon>
        <taxon>Metazoa</taxon>
        <taxon>Chordata</taxon>
        <taxon>Craniata</taxon>
        <taxon>Vertebrata</taxon>
        <taxon>Euteleostomi</taxon>
        <taxon>Actinopterygii</taxon>
        <taxon>Neopterygii</taxon>
        <taxon>Teleostei</taxon>
        <taxon>Ostariophysi</taxon>
        <taxon>Cypriniformes</taxon>
        <taxon>Cyprinidae</taxon>
        <taxon>Labeoninae</taxon>
        <taxon>Labeonini</taxon>
        <taxon>Cirrhinus</taxon>
    </lineage>
</organism>
<feature type="non-terminal residue" evidence="1">
    <location>
        <position position="1"/>
    </location>
</feature>
<dbReference type="Proteomes" id="UP001529510">
    <property type="component" value="Unassembled WGS sequence"/>
</dbReference>
<dbReference type="SUPFAM" id="SSF48113">
    <property type="entry name" value="Heme-dependent peroxidases"/>
    <property type="match status" value="1"/>
</dbReference>
<evidence type="ECO:0000313" key="1">
    <source>
        <dbReference type="EMBL" id="KAL0182232.1"/>
    </source>
</evidence>
<proteinExistence type="predicted"/>
<dbReference type="Gene3D" id="1.10.640.10">
    <property type="entry name" value="Haem peroxidase domain superfamily, animal type"/>
    <property type="match status" value="1"/>
</dbReference>
<feature type="non-terminal residue" evidence="1">
    <location>
        <position position="64"/>
    </location>
</feature>
<dbReference type="Pfam" id="PF03098">
    <property type="entry name" value="An_peroxidase"/>
    <property type="match status" value="1"/>
</dbReference>
<protein>
    <submittedName>
        <fullName evidence="1">Uncharacterized protein</fullName>
    </submittedName>
</protein>
<dbReference type="PANTHER" id="PTHR11475:SF63">
    <property type="entry name" value="EOSINOPHIL PEROXIDASE"/>
    <property type="match status" value="1"/>
</dbReference>
<name>A0ABD0Q8E8_CIRMR</name>
<dbReference type="AlphaFoldDB" id="A0ABD0Q8E8"/>
<keyword evidence="2" id="KW-1185">Reference proteome</keyword>
<sequence length="64" mass="7081">NEQELAVVMNNTELAHRLIELYGTPENIDIWLGGVAEPFAPGARVGPLFACLISTQFQRIRQGD</sequence>
<dbReference type="EMBL" id="JAMKFB020000010">
    <property type="protein sequence ID" value="KAL0182232.1"/>
    <property type="molecule type" value="Genomic_DNA"/>
</dbReference>
<dbReference type="InterPro" id="IPR037120">
    <property type="entry name" value="Haem_peroxidase_sf_animal"/>
</dbReference>
<evidence type="ECO:0000313" key="2">
    <source>
        <dbReference type="Proteomes" id="UP001529510"/>
    </source>
</evidence>
<dbReference type="InterPro" id="IPR019791">
    <property type="entry name" value="Haem_peroxidase_animal"/>
</dbReference>
<dbReference type="InterPro" id="IPR010255">
    <property type="entry name" value="Haem_peroxidase_sf"/>
</dbReference>
<comment type="caution">
    <text evidence="1">The sequence shown here is derived from an EMBL/GenBank/DDBJ whole genome shotgun (WGS) entry which is preliminary data.</text>
</comment>
<dbReference type="PROSITE" id="PS50292">
    <property type="entry name" value="PEROXIDASE_3"/>
    <property type="match status" value="1"/>
</dbReference>
<dbReference type="PANTHER" id="PTHR11475">
    <property type="entry name" value="OXIDASE/PEROXIDASE"/>
    <property type="match status" value="1"/>
</dbReference>
<reference evidence="1 2" key="1">
    <citation type="submission" date="2024-05" db="EMBL/GenBank/DDBJ databases">
        <title>Genome sequencing and assembly of Indian major carp, Cirrhinus mrigala (Hamilton, 1822).</title>
        <authorList>
            <person name="Mohindra V."/>
            <person name="Chowdhury L.M."/>
            <person name="Lal K."/>
            <person name="Jena J.K."/>
        </authorList>
    </citation>
    <scope>NUCLEOTIDE SEQUENCE [LARGE SCALE GENOMIC DNA]</scope>
    <source>
        <strain evidence="1">CM1030</strain>
        <tissue evidence="1">Blood</tissue>
    </source>
</reference>